<dbReference type="PROSITE" id="PS51335">
    <property type="entry name" value="ELMO"/>
    <property type="match status" value="1"/>
</dbReference>
<comment type="caution">
    <text evidence="2">The sequence shown here is derived from an EMBL/GenBank/DDBJ whole genome shotgun (WGS) entry which is preliminary data.</text>
</comment>
<accession>A0A565AL45</accession>
<feature type="domain" description="ELMO" evidence="1">
    <location>
        <begin position="78"/>
        <end position="239"/>
    </location>
</feature>
<proteinExistence type="predicted"/>
<evidence type="ECO:0000313" key="3">
    <source>
        <dbReference type="Proteomes" id="UP000489600"/>
    </source>
</evidence>
<dbReference type="EMBL" id="CABITT030000001">
    <property type="protein sequence ID" value="VVA89562.1"/>
    <property type="molecule type" value="Genomic_DNA"/>
</dbReference>
<keyword evidence="3" id="KW-1185">Reference proteome</keyword>
<protein>
    <recommendedName>
        <fullName evidence="1">ELMO domain-containing protein</fullName>
    </recommendedName>
</protein>
<dbReference type="Pfam" id="PF04727">
    <property type="entry name" value="ELMO_CED12"/>
    <property type="match status" value="1"/>
</dbReference>
<sequence length="259" mass="30042">MEDLRSFVAVRRISHSLDRGGTCHSSSGAWLGRGLACVCAQKREHHSRHSFDLTPAQEGCLQRLQSRVYVPYDGSIPQHQEALGNLWKLAFPEEQLDGMISEQWKEMGWQGKDPSTDFRGGGFISLENLLYFARNFQKSFQQLLRKQVGDRSVWEYPFAVAGVNISFMLIQMLDLEQVKPRRMVGEAFLKLLAENEEAFDILYCIAFKLMDHQWLTMRASYMDFNMVMQSTRHQLERELMEEEVTRLQDLPSFNLLLNP</sequence>
<name>A0A565AL45_9BRAS</name>
<organism evidence="2 3">
    <name type="scientific">Arabis nemorensis</name>
    <dbReference type="NCBI Taxonomy" id="586526"/>
    <lineage>
        <taxon>Eukaryota</taxon>
        <taxon>Viridiplantae</taxon>
        <taxon>Streptophyta</taxon>
        <taxon>Embryophyta</taxon>
        <taxon>Tracheophyta</taxon>
        <taxon>Spermatophyta</taxon>
        <taxon>Magnoliopsida</taxon>
        <taxon>eudicotyledons</taxon>
        <taxon>Gunneridae</taxon>
        <taxon>Pentapetalae</taxon>
        <taxon>rosids</taxon>
        <taxon>malvids</taxon>
        <taxon>Brassicales</taxon>
        <taxon>Brassicaceae</taxon>
        <taxon>Arabideae</taxon>
        <taxon>Arabis</taxon>
    </lineage>
</organism>
<dbReference type="AlphaFoldDB" id="A0A565AL45"/>
<evidence type="ECO:0000313" key="2">
    <source>
        <dbReference type="EMBL" id="VVA89562.1"/>
    </source>
</evidence>
<dbReference type="PANTHER" id="PTHR12771:SF20">
    <property type="entry name" value="ELMO_CED-12 FAMILY PROTEIN"/>
    <property type="match status" value="1"/>
</dbReference>
<dbReference type="InterPro" id="IPR050868">
    <property type="entry name" value="ELMO_domain-containing"/>
</dbReference>
<dbReference type="InterPro" id="IPR006816">
    <property type="entry name" value="ELMO_dom"/>
</dbReference>
<reference evidence="2" key="1">
    <citation type="submission" date="2019-07" db="EMBL/GenBank/DDBJ databases">
        <authorList>
            <person name="Dittberner H."/>
        </authorList>
    </citation>
    <scope>NUCLEOTIDE SEQUENCE [LARGE SCALE GENOMIC DNA]</scope>
</reference>
<dbReference type="OrthoDB" id="67155at2759"/>
<dbReference type="Proteomes" id="UP000489600">
    <property type="component" value="Unassembled WGS sequence"/>
</dbReference>
<dbReference type="PANTHER" id="PTHR12771">
    <property type="entry name" value="ENGULFMENT AND CELL MOTILITY"/>
    <property type="match status" value="1"/>
</dbReference>
<gene>
    <name evidence="2" type="ORF">ANE_LOCUS7</name>
</gene>
<evidence type="ECO:0000259" key="1">
    <source>
        <dbReference type="PROSITE" id="PS51335"/>
    </source>
</evidence>